<feature type="region of interest" description="Disordered" evidence="1">
    <location>
        <begin position="1"/>
        <end position="46"/>
    </location>
</feature>
<accession>A0A0L9U428</accession>
<gene>
    <name evidence="2" type="ORF">LR48_Vigan03g096000</name>
</gene>
<dbReference type="EMBL" id="CM003373">
    <property type="protein sequence ID" value="KOM37578.1"/>
    <property type="molecule type" value="Genomic_DNA"/>
</dbReference>
<organism evidence="2 3">
    <name type="scientific">Phaseolus angularis</name>
    <name type="common">Azuki bean</name>
    <name type="synonym">Vigna angularis</name>
    <dbReference type="NCBI Taxonomy" id="3914"/>
    <lineage>
        <taxon>Eukaryota</taxon>
        <taxon>Viridiplantae</taxon>
        <taxon>Streptophyta</taxon>
        <taxon>Embryophyta</taxon>
        <taxon>Tracheophyta</taxon>
        <taxon>Spermatophyta</taxon>
        <taxon>Magnoliopsida</taxon>
        <taxon>eudicotyledons</taxon>
        <taxon>Gunneridae</taxon>
        <taxon>Pentapetalae</taxon>
        <taxon>rosids</taxon>
        <taxon>fabids</taxon>
        <taxon>Fabales</taxon>
        <taxon>Fabaceae</taxon>
        <taxon>Papilionoideae</taxon>
        <taxon>50 kb inversion clade</taxon>
        <taxon>NPAAA clade</taxon>
        <taxon>indigoferoid/millettioid clade</taxon>
        <taxon>Phaseoleae</taxon>
        <taxon>Vigna</taxon>
    </lineage>
</organism>
<dbReference type="AlphaFoldDB" id="A0A0L9U428"/>
<dbReference type="Gramene" id="KOM37578">
    <property type="protein sequence ID" value="KOM37578"/>
    <property type="gene ID" value="LR48_Vigan03g096000"/>
</dbReference>
<protein>
    <recommendedName>
        <fullName evidence="4">Retrotransposon gag domain-containing protein</fullName>
    </recommendedName>
</protein>
<evidence type="ECO:0008006" key="4">
    <source>
        <dbReference type="Google" id="ProtNLM"/>
    </source>
</evidence>
<proteinExistence type="predicted"/>
<feature type="compositionally biased region" description="Polar residues" evidence="1">
    <location>
        <begin position="22"/>
        <end position="34"/>
    </location>
</feature>
<evidence type="ECO:0000256" key="1">
    <source>
        <dbReference type="SAM" id="MobiDB-lite"/>
    </source>
</evidence>
<evidence type="ECO:0000313" key="2">
    <source>
        <dbReference type="EMBL" id="KOM37578.1"/>
    </source>
</evidence>
<reference evidence="3" key="1">
    <citation type="journal article" date="2015" name="Proc. Natl. Acad. Sci. U.S.A.">
        <title>Genome sequencing of adzuki bean (Vigna angularis) provides insight into high starch and low fat accumulation and domestication.</title>
        <authorList>
            <person name="Yang K."/>
            <person name="Tian Z."/>
            <person name="Chen C."/>
            <person name="Luo L."/>
            <person name="Zhao B."/>
            <person name="Wang Z."/>
            <person name="Yu L."/>
            <person name="Li Y."/>
            <person name="Sun Y."/>
            <person name="Li W."/>
            <person name="Chen Y."/>
            <person name="Li Y."/>
            <person name="Zhang Y."/>
            <person name="Ai D."/>
            <person name="Zhao J."/>
            <person name="Shang C."/>
            <person name="Ma Y."/>
            <person name="Wu B."/>
            <person name="Wang M."/>
            <person name="Gao L."/>
            <person name="Sun D."/>
            <person name="Zhang P."/>
            <person name="Guo F."/>
            <person name="Wang W."/>
            <person name="Li Y."/>
            <person name="Wang J."/>
            <person name="Varshney R.K."/>
            <person name="Wang J."/>
            <person name="Ling H.Q."/>
            <person name="Wan P."/>
        </authorList>
    </citation>
    <scope>NUCLEOTIDE SEQUENCE</scope>
    <source>
        <strain evidence="3">cv. Jingnong 6</strain>
    </source>
</reference>
<dbReference type="Proteomes" id="UP000053144">
    <property type="component" value="Chromosome 3"/>
</dbReference>
<evidence type="ECO:0000313" key="3">
    <source>
        <dbReference type="Proteomes" id="UP000053144"/>
    </source>
</evidence>
<name>A0A0L9U428_PHAAN</name>
<sequence length="151" mass="17119">MEEQQIPTVQRDPDHEEHPSVASRNQLASNPINQNDREEREVNNKAIPSPILLQTVRSTGLVPFTTTIVEAPMLEKPPAMLDKYDGSTDPDDHLRTYAMAFYSSNDLVMCKAFSLSLKREALAWYNTLPLNTVDCFATVEFFSEDNMLLVE</sequence>